<organism evidence="2 3">
    <name type="scientific">Passalora fulva</name>
    <name type="common">Tomato leaf mold</name>
    <name type="synonym">Cladosporium fulvum</name>
    <dbReference type="NCBI Taxonomy" id="5499"/>
    <lineage>
        <taxon>Eukaryota</taxon>
        <taxon>Fungi</taxon>
        <taxon>Dikarya</taxon>
        <taxon>Ascomycota</taxon>
        <taxon>Pezizomycotina</taxon>
        <taxon>Dothideomycetes</taxon>
        <taxon>Dothideomycetidae</taxon>
        <taxon>Mycosphaerellales</taxon>
        <taxon>Mycosphaerellaceae</taxon>
        <taxon>Fulvia</taxon>
    </lineage>
</organism>
<feature type="region of interest" description="Disordered" evidence="1">
    <location>
        <begin position="18"/>
        <end position="119"/>
    </location>
</feature>
<reference evidence="2" key="2">
    <citation type="journal article" date="2022" name="Microb. Genom.">
        <title>A chromosome-scale genome assembly of the tomato pathogen Cladosporium fulvum reveals a compartmentalized genome architecture and the presence of a dispensable chromosome.</title>
        <authorList>
            <person name="Zaccaron A.Z."/>
            <person name="Chen L.H."/>
            <person name="Samaras A."/>
            <person name="Stergiopoulos I."/>
        </authorList>
    </citation>
    <scope>NUCLEOTIDE SEQUENCE</scope>
    <source>
        <strain evidence="2">Race5_Kim</strain>
    </source>
</reference>
<feature type="compositionally biased region" description="Basic and acidic residues" evidence="1">
    <location>
        <begin position="18"/>
        <end position="28"/>
    </location>
</feature>
<proteinExistence type="predicted"/>
<keyword evidence="3" id="KW-1185">Reference proteome</keyword>
<reference evidence="2" key="1">
    <citation type="submission" date="2021-12" db="EMBL/GenBank/DDBJ databases">
        <authorList>
            <person name="Zaccaron A."/>
            <person name="Stergiopoulos I."/>
        </authorList>
    </citation>
    <scope>NUCLEOTIDE SEQUENCE</scope>
    <source>
        <strain evidence="2">Race5_Kim</strain>
    </source>
</reference>
<name>A0A9Q8L5V9_PASFU</name>
<accession>A0A9Q8L5V9</accession>
<feature type="region of interest" description="Disordered" evidence="1">
    <location>
        <begin position="151"/>
        <end position="230"/>
    </location>
</feature>
<gene>
    <name evidence="2" type="ORF">CLAFUR5_01041</name>
</gene>
<dbReference type="KEGG" id="ffu:CLAFUR5_01041"/>
<evidence type="ECO:0000256" key="1">
    <source>
        <dbReference type="SAM" id="MobiDB-lite"/>
    </source>
</evidence>
<protein>
    <submittedName>
        <fullName evidence="2">Uncharacterized protein</fullName>
    </submittedName>
</protein>
<dbReference type="Proteomes" id="UP000756132">
    <property type="component" value="Chromosome 1"/>
</dbReference>
<dbReference type="AlphaFoldDB" id="A0A9Q8L5V9"/>
<evidence type="ECO:0000313" key="3">
    <source>
        <dbReference type="Proteomes" id="UP000756132"/>
    </source>
</evidence>
<evidence type="ECO:0000313" key="2">
    <source>
        <dbReference type="EMBL" id="UJO11304.1"/>
    </source>
</evidence>
<dbReference type="GeneID" id="71980919"/>
<dbReference type="EMBL" id="CP090163">
    <property type="protein sequence ID" value="UJO11304.1"/>
    <property type="molecule type" value="Genomic_DNA"/>
</dbReference>
<feature type="compositionally biased region" description="Polar residues" evidence="1">
    <location>
        <begin position="165"/>
        <end position="178"/>
    </location>
</feature>
<sequence>MRKILVNWLDLLADELLPDHGNHEEPKSGIECGDDNGKLEADGSLDDAGDTPHETDKMSWSSDEEQRNHVPQSMPSCHKRHALYQQDSSSNDEHASSEHPTSPCKMATSNKAPMHQSHPHTSTLMLTLNGQAAWTPFKTIPIWSVQIPDEPNPTQFLLQDDTRSNDSTSDANVSQMLPSSYEPAECVPGMDPARQGPPGGDDYDGSSSHLQSGLDISLQSSTPSRGDAPDVDLEAYVARRLTEMSFKKLYME</sequence>
<dbReference type="RefSeq" id="XP_047755670.1">
    <property type="nucleotide sequence ID" value="XM_047900189.1"/>
</dbReference>